<dbReference type="Proteomes" id="UP000823849">
    <property type="component" value="Unassembled WGS sequence"/>
</dbReference>
<gene>
    <name evidence="2" type="ORF">H9705_07760</name>
</gene>
<proteinExistence type="predicted"/>
<dbReference type="Gene3D" id="3.60.15.10">
    <property type="entry name" value="Ribonuclease Z/Hydroxyacylglutathione hydrolase-like"/>
    <property type="match status" value="1"/>
</dbReference>
<name>A0A9D2SNH3_9FIRM</name>
<reference evidence="2" key="1">
    <citation type="journal article" date="2021" name="PeerJ">
        <title>Extensive microbial diversity within the chicken gut microbiome revealed by metagenomics and culture.</title>
        <authorList>
            <person name="Gilroy R."/>
            <person name="Ravi A."/>
            <person name="Getino M."/>
            <person name="Pursley I."/>
            <person name="Horton D.L."/>
            <person name="Alikhan N.F."/>
            <person name="Baker D."/>
            <person name="Gharbi K."/>
            <person name="Hall N."/>
            <person name="Watson M."/>
            <person name="Adriaenssens E.M."/>
            <person name="Foster-Nyarko E."/>
            <person name="Jarju S."/>
            <person name="Secka A."/>
            <person name="Antonio M."/>
            <person name="Oren A."/>
            <person name="Chaudhuri R.R."/>
            <person name="La Ragione R."/>
            <person name="Hildebrand F."/>
            <person name="Pallen M.J."/>
        </authorList>
    </citation>
    <scope>NUCLEOTIDE SEQUENCE</scope>
    <source>
        <strain evidence="2">CHK185-5351</strain>
    </source>
</reference>
<comment type="caution">
    <text evidence="2">The sequence shown here is derived from an EMBL/GenBank/DDBJ whole genome shotgun (WGS) entry which is preliminary data.</text>
</comment>
<dbReference type="PANTHER" id="PTHR42951">
    <property type="entry name" value="METALLO-BETA-LACTAMASE DOMAIN-CONTAINING"/>
    <property type="match status" value="1"/>
</dbReference>
<dbReference type="SUPFAM" id="SSF56281">
    <property type="entry name" value="Metallo-hydrolase/oxidoreductase"/>
    <property type="match status" value="1"/>
</dbReference>
<evidence type="ECO:0000259" key="1">
    <source>
        <dbReference type="SMART" id="SM00849"/>
    </source>
</evidence>
<reference evidence="2" key="2">
    <citation type="submission" date="2021-04" db="EMBL/GenBank/DDBJ databases">
        <authorList>
            <person name="Gilroy R."/>
        </authorList>
    </citation>
    <scope>NUCLEOTIDE SEQUENCE</scope>
    <source>
        <strain evidence="2">CHK185-5351</strain>
    </source>
</reference>
<dbReference type="InterPro" id="IPR036866">
    <property type="entry name" value="RibonucZ/Hydroxyglut_hydro"/>
</dbReference>
<feature type="domain" description="Metallo-beta-lactamase" evidence="1">
    <location>
        <begin position="17"/>
        <end position="174"/>
    </location>
</feature>
<dbReference type="EMBL" id="DWWU01000033">
    <property type="protein sequence ID" value="HJC15704.1"/>
    <property type="molecule type" value="Genomic_DNA"/>
</dbReference>
<accession>A0A9D2SNH3</accession>
<dbReference type="SMART" id="SM00849">
    <property type="entry name" value="Lactamase_B"/>
    <property type="match status" value="1"/>
</dbReference>
<dbReference type="AlphaFoldDB" id="A0A9D2SNH3"/>
<evidence type="ECO:0000313" key="3">
    <source>
        <dbReference type="Proteomes" id="UP000823849"/>
    </source>
</evidence>
<dbReference type="InterPro" id="IPR001279">
    <property type="entry name" value="Metallo-B-lactamas"/>
</dbReference>
<protein>
    <submittedName>
        <fullName evidence="2">MBL fold metallo-hydrolase</fullName>
    </submittedName>
</protein>
<sequence>MQKKLFMDGFYILDDERVRQFLIVGEDEALLIDTGFEDSHVYQAVRSITDLPVQVLMTHGDRDHAGGLKDFGACRIHRGDWNLIPEGIQLEPLKEGDTFRCGDYTLKVIEIPGHTYGSVAFVDWEKKLLLPGDSVQKDGPIYMFGEHRNLDLYLESQRKLLGIMDRIETVLPCHHDCPITPDYIGKNLQDAEALKNGLLPGEKHPFMPCRTYHGTWTDFYYTEKP</sequence>
<dbReference type="PANTHER" id="PTHR42951:SF4">
    <property type="entry name" value="ACYL-COENZYME A THIOESTERASE MBLAC2"/>
    <property type="match status" value="1"/>
</dbReference>
<dbReference type="InterPro" id="IPR050855">
    <property type="entry name" value="NDM-1-like"/>
</dbReference>
<evidence type="ECO:0000313" key="2">
    <source>
        <dbReference type="EMBL" id="HJC15704.1"/>
    </source>
</evidence>
<organism evidence="2 3">
    <name type="scientific">Candidatus Fusicatenibacter intestinigallinarum</name>
    <dbReference type="NCBI Taxonomy" id="2838598"/>
    <lineage>
        <taxon>Bacteria</taxon>
        <taxon>Bacillati</taxon>
        <taxon>Bacillota</taxon>
        <taxon>Clostridia</taxon>
        <taxon>Lachnospirales</taxon>
        <taxon>Lachnospiraceae</taxon>
        <taxon>Fusicatenibacter</taxon>
    </lineage>
</organism>
<dbReference type="Pfam" id="PF00753">
    <property type="entry name" value="Lactamase_B"/>
    <property type="match status" value="1"/>
</dbReference>